<dbReference type="PROSITE" id="PS50977">
    <property type="entry name" value="HTH_TETR_2"/>
    <property type="match status" value="1"/>
</dbReference>
<feature type="DNA-binding region" description="H-T-H motif" evidence="4">
    <location>
        <begin position="31"/>
        <end position="50"/>
    </location>
</feature>
<name>A0A3P3U2J2_9BACL</name>
<protein>
    <submittedName>
        <fullName evidence="6">TetR/AcrR family transcriptional regulator</fullName>
    </submittedName>
</protein>
<dbReference type="Pfam" id="PF16925">
    <property type="entry name" value="TetR_C_13"/>
    <property type="match status" value="1"/>
</dbReference>
<evidence type="ECO:0000256" key="2">
    <source>
        <dbReference type="ARBA" id="ARBA00023125"/>
    </source>
</evidence>
<dbReference type="PANTHER" id="PTHR47506">
    <property type="entry name" value="TRANSCRIPTIONAL REGULATORY PROTEIN"/>
    <property type="match status" value="1"/>
</dbReference>
<organism evidence="6 7">
    <name type="scientific">Paenibacillus oralis</name>
    <dbReference type="NCBI Taxonomy" id="2490856"/>
    <lineage>
        <taxon>Bacteria</taxon>
        <taxon>Bacillati</taxon>
        <taxon>Bacillota</taxon>
        <taxon>Bacilli</taxon>
        <taxon>Bacillales</taxon>
        <taxon>Paenibacillaceae</taxon>
        <taxon>Paenibacillus</taxon>
    </lineage>
</organism>
<evidence type="ECO:0000313" key="6">
    <source>
        <dbReference type="EMBL" id="RRJ62793.1"/>
    </source>
</evidence>
<dbReference type="GO" id="GO:0003677">
    <property type="term" value="F:DNA binding"/>
    <property type="evidence" value="ECO:0007669"/>
    <property type="project" value="UniProtKB-UniRule"/>
</dbReference>
<keyword evidence="7" id="KW-1185">Reference proteome</keyword>
<dbReference type="OrthoDB" id="9814703at2"/>
<evidence type="ECO:0000256" key="3">
    <source>
        <dbReference type="ARBA" id="ARBA00023163"/>
    </source>
</evidence>
<dbReference type="SUPFAM" id="SSF46689">
    <property type="entry name" value="Homeodomain-like"/>
    <property type="match status" value="1"/>
</dbReference>
<sequence>MKNDKLSLSNKDIVLQTAAALFLTKGYLMTSMDEIVALSKVSKTNIYYHYKSKEELLLAIIDQLVSHYEQRITRVLAQDMSIPAKLERLFQILTEDHEQDDCVGGCPFLTLYTQTSNSSLEARAKIRTFFDKQLQVVEKLLEEGIAKKELSQDLPVRQTAALIVTSIEGALFLTKVSDNPMLVQNLFQSLTSVLK</sequence>
<dbReference type="Pfam" id="PF00440">
    <property type="entry name" value="TetR_N"/>
    <property type="match status" value="1"/>
</dbReference>
<keyword evidence="3" id="KW-0804">Transcription</keyword>
<proteinExistence type="predicted"/>
<dbReference type="PANTHER" id="PTHR47506:SF3">
    <property type="entry name" value="HTH-TYPE TRANSCRIPTIONAL REGULATOR LMRA"/>
    <property type="match status" value="1"/>
</dbReference>
<evidence type="ECO:0000256" key="4">
    <source>
        <dbReference type="PROSITE-ProRule" id="PRU00335"/>
    </source>
</evidence>
<reference evidence="6 7" key="1">
    <citation type="submission" date="2018-11" db="EMBL/GenBank/DDBJ databases">
        <title>Genome sequencing of Paenibacillus sp. KCOM 3021 (= ChDC PVNT-B20).</title>
        <authorList>
            <person name="Kook J.-K."/>
            <person name="Park S.-N."/>
            <person name="Lim Y.K."/>
        </authorList>
    </citation>
    <scope>NUCLEOTIDE SEQUENCE [LARGE SCALE GENOMIC DNA]</scope>
    <source>
        <strain evidence="6 7">KCOM 3021</strain>
    </source>
</reference>
<dbReference type="PRINTS" id="PR00455">
    <property type="entry name" value="HTHTETR"/>
</dbReference>
<dbReference type="Gene3D" id="1.10.10.60">
    <property type="entry name" value="Homeodomain-like"/>
    <property type="match status" value="1"/>
</dbReference>
<evidence type="ECO:0000256" key="1">
    <source>
        <dbReference type="ARBA" id="ARBA00023015"/>
    </source>
</evidence>
<dbReference type="SUPFAM" id="SSF48498">
    <property type="entry name" value="Tetracyclin repressor-like, C-terminal domain"/>
    <property type="match status" value="1"/>
</dbReference>
<dbReference type="Gene3D" id="1.10.357.10">
    <property type="entry name" value="Tetracycline Repressor, domain 2"/>
    <property type="match status" value="1"/>
</dbReference>
<dbReference type="InterPro" id="IPR009057">
    <property type="entry name" value="Homeodomain-like_sf"/>
</dbReference>
<dbReference type="EMBL" id="RRCN01000001">
    <property type="protein sequence ID" value="RRJ62793.1"/>
    <property type="molecule type" value="Genomic_DNA"/>
</dbReference>
<dbReference type="InterPro" id="IPR001647">
    <property type="entry name" value="HTH_TetR"/>
</dbReference>
<dbReference type="RefSeq" id="WP_128630679.1">
    <property type="nucleotide sequence ID" value="NZ_RRCN01000001.1"/>
</dbReference>
<dbReference type="AlphaFoldDB" id="A0A3P3U2J2"/>
<dbReference type="InterPro" id="IPR036271">
    <property type="entry name" value="Tet_transcr_reg_TetR-rel_C_sf"/>
</dbReference>
<accession>A0A3P3U2J2</accession>
<dbReference type="Proteomes" id="UP000267017">
    <property type="component" value="Unassembled WGS sequence"/>
</dbReference>
<keyword evidence="1" id="KW-0805">Transcription regulation</keyword>
<dbReference type="InterPro" id="IPR011075">
    <property type="entry name" value="TetR_C"/>
</dbReference>
<evidence type="ECO:0000259" key="5">
    <source>
        <dbReference type="PROSITE" id="PS50977"/>
    </source>
</evidence>
<keyword evidence="2 4" id="KW-0238">DNA-binding</keyword>
<comment type="caution">
    <text evidence="6">The sequence shown here is derived from an EMBL/GenBank/DDBJ whole genome shotgun (WGS) entry which is preliminary data.</text>
</comment>
<gene>
    <name evidence="6" type="ORF">EHV15_07480</name>
</gene>
<evidence type="ECO:0000313" key="7">
    <source>
        <dbReference type="Proteomes" id="UP000267017"/>
    </source>
</evidence>
<feature type="domain" description="HTH tetR-type" evidence="5">
    <location>
        <begin position="8"/>
        <end position="68"/>
    </location>
</feature>